<keyword evidence="2" id="KW-1185">Reference proteome</keyword>
<evidence type="ECO:0000313" key="2">
    <source>
        <dbReference type="Proteomes" id="UP000299290"/>
    </source>
</evidence>
<dbReference type="EMBL" id="BJHV01000001">
    <property type="protein sequence ID" value="GDY49007.1"/>
    <property type="molecule type" value="Genomic_DNA"/>
</dbReference>
<comment type="caution">
    <text evidence="1">The sequence shown here is derived from an EMBL/GenBank/DDBJ whole genome shotgun (WGS) entry which is preliminary data.</text>
</comment>
<dbReference type="Proteomes" id="UP000299290">
    <property type="component" value="Unassembled WGS sequence"/>
</dbReference>
<dbReference type="RefSeq" id="WP_137969710.1">
    <property type="nucleotide sequence ID" value="NZ_BJHV01000001.1"/>
</dbReference>
<proteinExistence type="predicted"/>
<organism evidence="1 2">
    <name type="scientific">Streptomyces antimycoticus</name>
    <dbReference type="NCBI Taxonomy" id="68175"/>
    <lineage>
        <taxon>Bacteria</taxon>
        <taxon>Bacillati</taxon>
        <taxon>Actinomycetota</taxon>
        <taxon>Actinomycetes</taxon>
        <taxon>Kitasatosporales</taxon>
        <taxon>Streptomycetaceae</taxon>
        <taxon>Streptomyces</taxon>
        <taxon>Streptomyces violaceusniger group</taxon>
    </lineage>
</organism>
<accession>A0A4D4KRE3</accession>
<protein>
    <submittedName>
        <fullName evidence="1">Uncharacterized protein</fullName>
    </submittedName>
</protein>
<reference evidence="1 2" key="1">
    <citation type="journal article" date="2020" name="Int. J. Syst. Evol. Microbiol.">
        <title>Reclassification of Streptomyces castelarensis and Streptomyces sporoclivatus as later heterotypic synonyms of Streptomyces antimycoticus.</title>
        <authorList>
            <person name="Komaki H."/>
            <person name="Tamura T."/>
        </authorList>
    </citation>
    <scope>NUCLEOTIDE SEQUENCE [LARGE SCALE GENOMIC DNA]</scope>
    <source>
        <strain evidence="1 2">NBRC 12839</strain>
    </source>
</reference>
<dbReference type="AlphaFoldDB" id="A0A4D4KRE3"/>
<sequence>MPSDHMMVMELLHASHAAAGQPEPARRIDAPDCQVVSRAARADADEGGMRRVEFLAIGTAICAHDLTTVLAGHKNVSTEQLLDELSASHRNAGSDNPLLGLLRAIHAQDMQRMAELLVDLFGRDQGAFFDLIVELGRYAADCVSMLEILGISPVAETLTELEITVREYADS</sequence>
<name>A0A4D4KRE3_9ACTN</name>
<gene>
    <name evidence="1" type="ORF">SANT12839_098890</name>
</gene>
<evidence type="ECO:0000313" key="1">
    <source>
        <dbReference type="EMBL" id="GDY49007.1"/>
    </source>
</evidence>